<feature type="compositionally biased region" description="Low complexity" evidence="1">
    <location>
        <begin position="330"/>
        <end position="347"/>
    </location>
</feature>
<feature type="region of interest" description="Disordered" evidence="1">
    <location>
        <begin position="405"/>
        <end position="563"/>
    </location>
</feature>
<feature type="compositionally biased region" description="Polar residues" evidence="1">
    <location>
        <begin position="503"/>
        <end position="538"/>
    </location>
</feature>
<dbReference type="OrthoDB" id="1915143at2759"/>
<feature type="region of interest" description="Disordered" evidence="1">
    <location>
        <begin position="290"/>
        <end position="354"/>
    </location>
</feature>
<name>A0A834GIN0_RHOSS</name>
<proteinExistence type="predicted"/>
<feature type="region of interest" description="Disordered" evidence="1">
    <location>
        <begin position="603"/>
        <end position="658"/>
    </location>
</feature>
<protein>
    <submittedName>
        <fullName evidence="2">Uncharacterized protein</fullName>
    </submittedName>
</protein>
<dbReference type="EMBL" id="WJXA01000009">
    <property type="protein sequence ID" value="KAF7131588.1"/>
    <property type="molecule type" value="Genomic_DNA"/>
</dbReference>
<comment type="caution">
    <text evidence="2">The sequence shown here is derived from an EMBL/GenBank/DDBJ whole genome shotgun (WGS) entry which is preliminary data.</text>
</comment>
<evidence type="ECO:0000313" key="2">
    <source>
        <dbReference type="EMBL" id="KAF7131588.1"/>
    </source>
</evidence>
<feature type="compositionally biased region" description="Basic and acidic residues" evidence="1">
    <location>
        <begin position="1203"/>
        <end position="1214"/>
    </location>
</feature>
<accession>A0A834GIN0</accession>
<reference evidence="2" key="1">
    <citation type="submission" date="2019-11" db="EMBL/GenBank/DDBJ databases">
        <authorList>
            <person name="Liu Y."/>
            <person name="Hou J."/>
            <person name="Li T.-Q."/>
            <person name="Guan C.-H."/>
            <person name="Wu X."/>
            <person name="Wu H.-Z."/>
            <person name="Ling F."/>
            <person name="Zhang R."/>
            <person name="Shi X.-G."/>
            <person name="Ren J.-P."/>
            <person name="Chen E.-F."/>
            <person name="Sun J.-M."/>
        </authorList>
    </citation>
    <scope>NUCLEOTIDE SEQUENCE</scope>
    <source>
        <strain evidence="2">Adult_tree_wgs_1</strain>
        <tissue evidence="2">Leaves</tissue>
    </source>
</reference>
<feature type="region of interest" description="Disordered" evidence="1">
    <location>
        <begin position="1150"/>
        <end position="1169"/>
    </location>
</feature>
<keyword evidence="3" id="KW-1185">Reference proteome</keyword>
<evidence type="ECO:0000256" key="1">
    <source>
        <dbReference type="SAM" id="MobiDB-lite"/>
    </source>
</evidence>
<dbReference type="PANTHER" id="PTHR31115">
    <property type="entry name" value="OS05G0107300 PROTEIN"/>
    <property type="match status" value="1"/>
</dbReference>
<sequence length="1359" mass="148121">MAANARFELNLGSQQPEFVENYINRPRENYSGSSLGRSRSFREGGENRMCSSGVGAGGESGLLAGSLPPLPQCLMLEPITMGDQKYTNLIRRVLGCSAGTESEENYFGATNPRPSPLVAVEELKRCKESIIDSNKKASLSLFAPEVSGNFLLYNYMLKIRLLSRGRSRKLDEHLQKLNKYIDVVNCKKQQSNEQSTHERSGGLNLKMGTQIHRNPPDLVTEKEEDWAKNVVPNKRVRTSLAETRAECRSNGFARQPLVMAKDRDMLKDSNASDLVEEKIRKLPTAGEGWDKKMKRKRSVGPAVMRPVDTEGQSKRSVYHKGSNESGLQTSDARSFRSGSSSAINGSNKLDGNPLPAGSFARTMLKNGQEKAILMRDFTAGSNKDKVLAKGNNKLHIREDNHIVSSSPVTKGKASRAPRCGSVTVAKSSPSTPRVSEAPENWEQPPSASKVHSIGGADICKRAMPSVSSSPPMAQWVGQRPPKNSRTRRANLVSPVSNHDDRQISSAGCSPSDFSPGLNSSGMNDQHPFSSMANGTQQFKVKLENGPSPARFSESEESGAGENRLKEKVTVSDVMEDKIVCDAQNGSPSVILAKKNKSVNKDEFTAGVRRQGRGGRGSSFSTSNISPLREKVESATAIKPLQSTRPGSDKHRSKAGRPVKKVFDRKGFSRLGNIPHGGSPGFTGESDDDREELLAAANLARHASYHACSSSFWKKVEPIFASVSLRDRLDISGQDEISGSETFGSGGIDKSLQNQIDSEESAKIVEFIYKFQDFDPLYGKLESERRLSKVTPLYQRVLSALIVEDEIEEVEENSIERNTSLQYGTNDIHRDAEPRKRGRMEFEHGSTLGAQTWKQGTGNGFVSCNGSDTSNRNTFQHPPQNDLLQEEGGFVYSEVGVLAGLSGNDLDGPQMVLTNGCGISYSNSQYEKMCIEEKLLLELQSIGLCLDAVVRPYLDKSQTVSANVHAEAVDILDGVRRLSDVDKACLVYGCSGLLLPDLDDREEEGTNEEIVQLKNVLYQQIGKKKVCADKVYKSSPQGKEAEARELEQVAMDRLVELAYKKILATRGSIASKYGIPKVSKHVALAFAKRTIARCQAFEDSGTSCFSEQPLRDVLFAAPPLVNEAEPSTCDDLGVGSFNGLAKRHDHLSGSLDALENSTNPSNKGGRISNRWKKKEVLLDDVGDNSTLRPPSTLGSTLLGGVKGKRSERERDKDVSSRNTVATPGQPLCRGKAKTKPKQKTAQLATSRNGCGNNITKIAHPVYPSGSGSGDLVANGGSKKREVGLMGPSAIRQDSLKETEEPMDFRNLQLPGIDSIDELGVGNDLGGPQDLFSWLNFEEDGLQDHDEVGLAIPMDDLSALF</sequence>
<organism evidence="2 3">
    <name type="scientific">Rhododendron simsii</name>
    <name type="common">Sims's rhododendron</name>
    <dbReference type="NCBI Taxonomy" id="118357"/>
    <lineage>
        <taxon>Eukaryota</taxon>
        <taxon>Viridiplantae</taxon>
        <taxon>Streptophyta</taxon>
        <taxon>Embryophyta</taxon>
        <taxon>Tracheophyta</taxon>
        <taxon>Spermatophyta</taxon>
        <taxon>Magnoliopsida</taxon>
        <taxon>eudicotyledons</taxon>
        <taxon>Gunneridae</taxon>
        <taxon>Pentapetalae</taxon>
        <taxon>asterids</taxon>
        <taxon>Ericales</taxon>
        <taxon>Ericaceae</taxon>
        <taxon>Ericoideae</taxon>
        <taxon>Rhodoreae</taxon>
        <taxon>Rhododendron</taxon>
    </lineage>
</organism>
<feature type="region of interest" description="Disordered" evidence="1">
    <location>
        <begin position="1180"/>
        <end position="1281"/>
    </location>
</feature>
<gene>
    <name evidence="2" type="ORF">RHSIM_Rhsim09G0142200</name>
</gene>
<feature type="compositionally biased region" description="Polar residues" evidence="1">
    <location>
        <begin position="1182"/>
        <end position="1194"/>
    </location>
</feature>
<feature type="compositionally biased region" description="Polar residues" evidence="1">
    <location>
        <begin position="424"/>
        <end position="433"/>
    </location>
</feature>
<dbReference type="Proteomes" id="UP000626092">
    <property type="component" value="Unassembled WGS sequence"/>
</dbReference>
<feature type="compositionally biased region" description="Polar residues" evidence="1">
    <location>
        <begin position="1245"/>
        <end position="1254"/>
    </location>
</feature>
<feature type="region of interest" description="Disordered" evidence="1">
    <location>
        <begin position="191"/>
        <end position="215"/>
    </location>
</feature>
<dbReference type="PANTHER" id="PTHR31115:SF2">
    <property type="entry name" value="OS05G0107300 PROTEIN"/>
    <property type="match status" value="1"/>
</dbReference>
<evidence type="ECO:0000313" key="3">
    <source>
        <dbReference type="Proteomes" id="UP000626092"/>
    </source>
</evidence>